<proteinExistence type="inferred from homology"/>
<name>A0A1S1HEU0_9SPHN</name>
<dbReference type="EMBL" id="MIPT01000001">
    <property type="protein sequence ID" value="OHT20704.1"/>
    <property type="molecule type" value="Genomic_DNA"/>
</dbReference>
<comment type="similarity">
    <text evidence="1 2">Belongs to the UPF0102 family.</text>
</comment>
<dbReference type="InterPro" id="IPR003509">
    <property type="entry name" value="UPF0102_YraN-like"/>
</dbReference>
<evidence type="ECO:0000313" key="3">
    <source>
        <dbReference type="EMBL" id="OHT20704.1"/>
    </source>
</evidence>
<dbReference type="PANTHER" id="PTHR34039:SF1">
    <property type="entry name" value="UPF0102 PROTEIN YRAN"/>
    <property type="match status" value="1"/>
</dbReference>
<evidence type="ECO:0000313" key="4">
    <source>
        <dbReference type="Proteomes" id="UP000179467"/>
    </source>
</evidence>
<comment type="caution">
    <text evidence="3">The sequence shown here is derived from an EMBL/GenBank/DDBJ whole genome shotgun (WGS) entry which is preliminary data.</text>
</comment>
<dbReference type="SUPFAM" id="SSF52980">
    <property type="entry name" value="Restriction endonuclease-like"/>
    <property type="match status" value="1"/>
</dbReference>
<dbReference type="Proteomes" id="UP000179467">
    <property type="component" value="Unassembled WGS sequence"/>
</dbReference>
<reference evidence="3 4" key="1">
    <citation type="submission" date="2016-09" db="EMBL/GenBank/DDBJ databases">
        <title>Metabolic pathway, cell adaptation mechanisms and a novel monoxygenase revealed through proteogenomic-transcription analysis of a Sphingomonas haloaromaticamans strain degrading the fungicide ortho-phenylphenol.</title>
        <authorList>
            <person name="Perruchon C."/>
            <person name="Papadopoulou E.S."/>
            <person name="Rousidou C."/>
            <person name="Vasileiadis S."/>
            <person name="Tanou G."/>
            <person name="Amoutzias G."/>
            <person name="Molassiotis A."/>
            <person name="Karpouzas D.G."/>
        </authorList>
    </citation>
    <scope>NUCLEOTIDE SEQUENCE [LARGE SCALE GENOMIC DNA]</scope>
    <source>
        <strain evidence="3 4">P3</strain>
    </source>
</reference>
<dbReference type="Gene3D" id="3.40.1350.10">
    <property type="match status" value="1"/>
</dbReference>
<evidence type="ECO:0000256" key="1">
    <source>
        <dbReference type="ARBA" id="ARBA00006738"/>
    </source>
</evidence>
<dbReference type="PANTHER" id="PTHR34039">
    <property type="entry name" value="UPF0102 PROTEIN YRAN"/>
    <property type="match status" value="1"/>
</dbReference>
<sequence length="116" mass="13411">MSRQAAERRGRRGELIAAWWLRLRGWRIIAARARTPVGEVDLIARRGRTLAFIEVKTRASEADLALAIDRRRLTRVARAAEMLAPRHARPDDAIRIDVILLRPRAWPRHIENAWHG</sequence>
<gene>
    <name evidence="3" type="ORF">BHE75_02704</name>
</gene>
<dbReference type="InterPro" id="IPR011335">
    <property type="entry name" value="Restrct_endonuc-II-like"/>
</dbReference>
<evidence type="ECO:0000256" key="2">
    <source>
        <dbReference type="HAMAP-Rule" id="MF_00048"/>
    </source>
</evidence>
<protein>
    <recommendedName>
        <fullName evidence="2">UPF0102 protein BHE75_02704</fullName>
    </recommendedName>
</protein>
<dbReference type="RefSeq" id="WP_015457247.1">
    <property type="nucleotide sequence ID" value="NZ_MIPT01000001.1"/>
</dbReference>
<keyword evidence="4" id="KW-1185">Reference proteome</keyword>
<dbReference type="OrthoDB" id="9812968at2"/>
<organism evidence="3 4">
    <name type="scientific">Edaphosphingomonas haloaromaticamans</name>
    <dbReference type="NCBI Taxonomy" id="653954"/>
    <lineage>
        <taxon>Bacteria</taxon>
        <taxon>Pseudomonadati</taxon>
        <taxon>Pseudomonadota</taxon>
        <taxon>Alphaproteobacteria</taxon>
        <taxon>Sphingomonadales</taxon>
        <taxon>Rhizorhabdaceae</taxon>
        <taxon>Edaphosphingomonas</taxon>
    </lineage>
</organism>
<accession>A0A1S1HEU0</accession>
<dbReference type="Pfam" id="PF02021">
    <property type="entry name" value="UPF0102"/>
    <property type="match status" value="1"/>
</dbReference>
<dbReference type="AlphaFoldDB" id="A0A1S1HEU0"/>
<dbReference type="GO" id="GO:0003676">
    <property type="term" value="F:nucleic acid binding"/>
    <property type="evidence" value="ECO:0007669"/>
    <property type="project" value="InterPro"/>
</dbReference>
<dbReference type="InterPro" id="IPR011856">
    <property type="entry name" value="tRNA_endonuc-like_dom_sf"/>
</dbReference>
<dbReference type="HAMAP" id="MF_00048">
    <property type="entry name" value="UPF0102"/>
    <property type="match status" value="1"/>
</dbReference>